<dbReference type="Pfam" id="PF07494">
    <property type="entry name" value="Reg_prop"/>
    <property type="match status" value="6"/>
</dbReference>
<dbReference type="InterPro" id="IPR001789">
    <property type="entry name" value="Sig_transdc_resp-reg_receiver"/>
</dbReference>
<dbReference type="InterPro" id="IPR011110">
    <property type="entry name" value="Reg_prop"/>
</dbReference>
<dbReference type="SUPFAM" id="SSF63829">
    <property type="entry name" value="Calcium-dependent phosphotriesterase"/>
    <property type="match status" value="3"/>
</dbReference>
<feature type="domain" description="Response regulatory" evidence="14">
    <location>
        <begin position="1316"/>
        <end position="1431"/>
    </location>
</feature>
<evidence type="ECO:0000256" key="12">
    <source>
        <dbReference type="SAM" id="Coils"/>
    </source>
</evidence>
<keyword evidence="12" id="KW-0175">Coiled coil</keyword>
<dbReference type="FunFam" id="1.10.287.130:FF:000002">
    <property type="entry name" value="Two-component osmosensing histidine kinase"/>
    <property type="match status" value="1"/>
</dbReference>
<dbReference type="Gene3D" id="2.130.10.10">
    <property type="entry name" value="YVTN repeat-like/Quinoprotein amine dehydrogenase"/>
    <property type="match status" value="4"/>
</dbReference>
<dbReference type="RefSeq" id="WP_147053004.1">
    <property type="nucleotide sequence ID" value="NZ_CP042437.1"/>
</dbReference>
<dbReference type="SMART" id="SM00448">
    <property type="entry name" value="REC"/>
    <property type="match status" value="2"/>
</dbReference>
<name>A0A5B8VW37_9SPHI</name>
<keyword evidence="3 11" id="KW-0597">Phosphoprotein</keyword>
<proteinExistence type="predicted"/>
<evidence type="ECO:0000256" key="4">
    <source>
        <dbReference type="ARBA" id="ARBA00022679"/>
    </source>
</evidence>
<feature type="domain" description="Histidine kinase" evidence="13">
    <location>
        <begin position="933"/>
        <end position="1155"/>
    </location>
</feature>
<dbReference type="InterPro" id="IPR005467">
    <property type="entry name" value="His_kinase_dom"/>
</dbReference>
<evidence type="ECO:0000256" key="11">
    <source>
        <dbReference type="PROSITE-ProRule" id="PRU00169"/>
    </source>
</evidence>
<feature type="domain" description="Response regulatory" evidence="14">
    <location>
        <begin position="1175"/>
        <end position="1288"/>
    </location>
</feature>
<dbReference type="GO" id="GO:0000155">
    <property type="term" value="F:phosphorelay sensor kinase activity"/>
    <property type="evidence" value="ECO:0007669"/>
    <property type="project" value="InterPro"/>
</dbReference>
<dbReference type="PROSITE" id="PS50110">
    <property type="entry name" value="RESPONSE_REGULATORY"/>
    <property type="match status" value="2"/>
</dbReference>
<dbReference type="FunFam" id="3.30.565.10:FF:000010">
    <property type="entry name" value="Sensor histidine kinase RcsC"/>
    <property type="match status" value="1"/>
</dbReference>
<evidence type="ECO:0000259" key="13">
    <source>
        <dbReference type="PROSITE" id="PS50109"/>
    </source>
</evidence>
<evidence type="ECO:0000256" key="3">
    <source>
        <dbReference type="ARBA" id="ARBA00022553"/>
    </source>
</evidence>
<reference evidence="15 16" key="1">
    <citation type="journal article" date="2013" name="J. Microbiol.">
        <title>Mucilaginibacter ginsenosidivorax sp. nov., with ginsenoside converting activity isolated from sediment.</title>
        <authorList>
            <person name="Kim J.K."/>
            <person name="Choi T.E."/>
            <person name="Liu Q.M."/>
            <person name="Park H.Y."/>
            <person name="Yi T.H."/>
            <person name="Yoon M.H."/>
            <person name="Kim S.C."/>
            <person name="Im W.T."/>
        </authorList>
    </citation>
    <scope>NUCLEOTIDE SEQUENCE [LARGE SCALE GENOMIC DNA]</scope>
    <source>
        <strain evidence="15 16">KHI28</strain>
    </source>
</reference>
<dbReference type="PROSITE" id="PS50109">
    <property type="entry name" value="HIS_KIN"/>
    <property type="match status" value="1"/>
</dbReference>
<keyword evidence="5" id="KW-0547">Nucleotide-binding</keyword>
<dbReference type="Gene3D" id="2.60.40.10">
    <property type="entry name" value="Immunoglobulins"/>
    <property type="match status" value="1"/>
</dbReference>
<feature type="modified residue" description="4-aspartylphosphate" evidence="11">
    <location>
        <position position="1365"/>
    </location>
</feature>
<dbReference type="CDD" id="cd16922">
    <property type="entry name" value="HATPase_EvgS-ArcB-TorS-like"/>
    <property type="match status" value="1"/>
</dbReference>
<dbReference type="FunFam" id="2.60.40.10:FF:000791">
    <property type="entry name" value="Two-component system sensor histidine kinase/response regulator"/>
    <property type="match status" value="1"/>
</dbReference>
<dbReference type="Gene3D" id="3.30.565.10">
    <property type="entry name" value="Histidine kinase-like ATPase, C-terminal domain"/>
    <property type="match status" value="1"/>
</dbReference>
<dbReference type="InterPro" id="IPR003594">
    <property type="entry name" value="HATPase_dom"/>
</dbReference>
<dbReference type="CDD" id="cd00146">
    <property type="entry name" value="PKD"/>
    <property type="match status" value="1"/>
</dbReference>
<dbReference type="InterPro" id="IPR013783">
    <property type="entry name" value="Ig-like_fold"/>
</dbReference>
<protein>
    <recommendedName>
        <fullName evidence="10">Sensory/regulatory protein RpfC</fullName>
        <ecNumber evidence="2">2.7.13.3</ecNumber>
    </recommendedName>
</protein>
<keyword evidence="4" id="KW-0808">Transferase</keyword>
<dbReference type="KEGG" id="mgk:FSB76_07575"/>
<comment type="subunit">
    <text evidence="9">At low DSF concentrations, interacts with RpfF.</text>
</comment>
<dbReference type="SUPFAM" id="SSF52172">
    <property type="entry name" value="CheY-like"/>
    <property type="match status" value="2"/>
</dbReference>
<evidence type="ECO:0000256" key="6">
    <source>
        <dbReference type="ARBA" id="ARBA00022777"/>
    </source>
</evidence>
<dbReference type="PANTHER" id="PTHR43547:SF2">
    <property type="entry name" value="HYBRID SIGNAL TRANSDUCTION HISTIDINE KINASE C"/>
    <property type="match status" value="1"/>
</dbReference>
<evidence type="ECO:0000256" key="2">
    <source>
        <dbReference type="ARBA" id="ARBA00012438"/>
    </source>
</evidence>
<evidence type="ECO:0000256" key="10">
    <source>
        <dbReference type="ARBA" id="ARBA00068150"/>
    </source>
</evidence>
<dbReference type="Pfam" id="PF07495">
    <property type="entry name" value="Y_Y_Y"/>
    <property type="match status" value="1"/>
</dbReference>
<dbReference type="CDD" id="cd00082">
    <property type="entry name" value="HisKA"/>
    <property type="match status" value="1"/>
</dbReference>
<gene>
    <name evidence="15" type="ORF">FSB76_07575</name>
</gene>
<evidence type="ECO:0000256" key="8">
    <source>
        <dbReference type="ARBA" id="ARBA00023012"/>
    </source>
</evidence>
<dbReference type="InterPro" id="IPR011006">
    <property type="entry name" value="CheY-like_superfamily"/>
</dbReference>
<dbReference type="CDD" id="cd00156">
    <property type="entry name" value="REC"/>
    <property type="match status" value="1"/>
</dbReference>
<dbReference type="InterPro" id="IPR004358">
    <property type="entry name" value="Sig_transdc_His_kin-like_C"/>
</dbReference>
<dbReference type="Pfam" id="PF00512">
    <property type="entry name" value="HisKA"/>
    <property type="match status" value="1"/>
</dbReference>
<dbReference type="EC" id="2.7.13.3" evidence="2"/>
<evidence type="ECO:0000256" key="1">
    <source>
        <dbReference type="ARBA" id="ARBA00000085"/>
    </source>
</evidence>
<keyword evidence="6" id="KW-0418">Kinase</keyword>
<keyword evidence="16" id="KW-1185">Reference proteome</keyword>
<dbReference type="InterPro" id="IPR015943">
    <property type="entry name" value="WD40/YVTN_repeat-like_dom_sf"/>
</dbReference>
<dbReference type="Gene3D" id="1.10.287.130">
    <property type="match status" value="1"/>
</dbReference>
<comment type="catalytic activity">
    <reaction evidence="1">
        <text>ATP + protein L-histidine = ADP + protein N-phospho-L-histidine.</text>
        <dbReference type="EC" id="2.7.13.3"/>
    </reaction>
</comment>
<evidence type="ECO:0000256" key="9">
    <source>
        <dbReference type="ARBA" id="ARBA00064003"/>
    </source>
</evidence>
<dbReference type="Pfam" id="PF00072">
    <property type="entry name" value="Response_reg"/>
    <property type="match status" value="2"/>
</dbReference>
<dbReference type="PANTHER" id="PTHR43547">
    <property type="entry name" value="TWO-COMPONENT HISTIDINE KINASE"/>
    <property type="match status" value="1"/>
</dbReference>
<evidence type="ECO:0000259" key="14">
    <source>
        <dbReference type="PROSITE" id="PS50110"/>
    </source>
</evidence>
<organism evidence="15 16">
    <name type="scientific">Mucilaginibacter ginsenosidivorax</name>
    <dbReference type="NCBI Taxonomy" id="862126"/>
    <lineage>
        <taxon>Bacteria</taxon>
        <taxon>Pseudomonadati</taxon>
        <taxon>Bacteroidota</taxon>
        <taxon>Sphingobacteriia</taxon>
        <taxon>Sphingobacteriales</taxon>
        <taxon>Sphingobacteriaceae</taxon>
        <taxon>Mucilaginibacter</taxon>
    </lineage>
</organism>
<sequence length="1438" mass="161246">MIKPHRWFTYLVRGLVLFTILLSPKDGKTQAPEIKFKQISIEQGLSNSYVFATRQDSRGFMWFGTQDGLNRYDGQQMVVYRNIPGDKHSLSDNLIKYIYEDSNKILWIGTVNGLNSFNPYSNSFARYTHDAKDKNSISGNMIACIFEDTQHVLWVVSEDGGLDIFNRQTKQFLHFAHSKKDGNSISAGSVHYILEDRQNRLWIATDSGLNVYNRSAKKFNLVKNKLGSAANNIQSMQLARDGKLWLATKTAGVLVFDPQNSSFKQYQHITGSAGSLSGNEIALAGLLIDHEGHVWVGTINEGLNLYNPADDSFYHYTHKFYDPTSLAQTSASGLFEDNQGNLWVGTGRGGISLYTPAANRFNVYRQEKDPNSLSFSDVKSFCEDSRGYIWIGTDGGGLNLFNREKATFKHFRYNEADAASIGSDAVLDITEDLDKNLWISTWAGGLNLLRPGSTRFTRFKNNPNDKTTISSDMVFKTFQDSEGNLWVGTFGGGLNLLDAKTHQFRRVTKDPDGVTEFLGNNVFVINQDKAGNVWFGGDDGGLNCYNLKSRRFSHYFNELAKKPDIRVIFTDHKGRLWIGQTGLYLFDAKKNAFALYNKQPGQFDDMIKGITEDEFGNLWVSANDGLSMFNPDKHTYKKFNIHDGLQGIEFESNSFLRAKDGEMFFGGTKGLTTFYPKNIKINTFLPPVFITGLQIFNKTIVPGEKDSILKTDISLTRQLHLNYRQTSLTFEFNGLNYVIPENNSYAYKLEGFDTSWTTADATKRATYTNLDPGTYTFRVKASNNDGFWNPKTASVRVIITPPYWQTLWFRILAALTFIVGIYSYYRHRIDGINKQKIALEKQVKERTADIANKAEELQTQSEALQAQAEELQAQSEELHSLNTELTIKSDKLLEQADDLKVLNQLLTEQKHQEHLAREEAEKANLAKSTFLATMSHEIRTPMNGVIGMGSLLAETNLDSEQREYTDTIINCGESLLNVINDILDFSKIESGKIEIEHEDFVLRKSIENVMDVFSTKIAEKHIDLIYEIDTDVPACIVGDELRLKQVLINLVSNAIKFTEKGEIFIRVFAASKPHDGNILIGFSVKDTGIGVPENKLSNLFKPFSQVDSSTTRKYGGTGLGLVISKKLVEFMGGEIWVQSLPSEGSVFNFTITAGVSDAKAPRDEMYTTAGFKGVQVLIVDDNTTNLKILKNQLENWGMEVTAATSGKEALNQLVTDSSIQLVITDMEMPGMDGVGLTKAIKSINELIPVIMLSSIGDESRKKFPGLFAAILIKPVKQQYLFNSLQIALNLNNNNSLPEGKSKQILSVDFAVQNPLSILVAEDNPVNQKLIQRILSKLGYAPQMVQNGFEVLTEMEKNDFDVVLMDVQMPGMDGLETTANIRKNSRQQPYIIAMTANAMAEDKEVCLQAGMDNYIAKPMKLNEIIDMLKNVSTTYKQKA</sequence>
<dbReference type="SMART" id="SM00388">
    <property type="entry name" value="HisKA"/>
    <property type="match status" value="1"/>
</dbReference>
<dbReference type="SUPFAM" id="SSF47384">
    <property type="entry name" value="Homodimeric domain of signal transducing histidine kinase"/>
    <property type="match status" value="1"/>
</dbReference>
<dbReference type="CDD" id="cd17546">
    <property type="entry name" value="REC_hyHK_CKI1_RcsC-like"/>
    <property type="match status" value="1"/>
</dbReference>
<dbReference type="SUPFAM" id="SSF55874">
    <property type="entry name" value="ATPase domain of HSP90 chaperone/DNA topoisomerase II/histidine kinase"/>
    <property type="match status" value="1"/>
</dbReference>
<dbReference type="InterPro" id="IPR036890">
    <property type="entry name" value="HATPase_C_sf"/>
</dbReference>
<evidence type="ECO:0000256" key="7">
    <source>
        <dbReference type="ARBA" id="ARBA00022840"/>
    </source>
</evidence>
<evidence type="ECO:0000256" key="5">
    <source>
        <dbReference type="ARBA" id="ARBA00022741"/>
    </source>
</evidence>
<feature type="modified residue" description="4-aspartylphosphate" evidence="11">
    <location>
        <position position="1225"/>
    </location>
</feature>
<dbReference type="InterPro" id="IPR011123">
    <property type="entry name" value="Y_Y_Y"/>
</dbReference>
<dbReference type="InterPro" id="IPR003661">
    <property type="entry name" value="HisK_dim/P_dom"/>
</dbReference>
<feature type="coiled-coil region" evidence="12">
    <location>
        <begin position="840"/>
        <end position="909"/>
    </location>
</feature>
<dbReference type="Gene3D" id="3.40.50.2300">
    <property type="match status" value="2"/>
</dbReference>
<accession>A0A5B8VW37</accession>
<dbReference type="Proteomes" id="UP000321362">
    <property type="component" value="Chromosome"/>
</dbReference>
<dbReference type="SMART" id="SM00387">
    <property type="entry name" value="HATPase_c"/>
    <property type="match status" value="1"/>
</dbReference>
<keyword evidence="8" id="KW-0902">Two-component regulatory system</keyword>
<dbReference type="Pfam" id="PF02518">
    <property type="entry name" value="HATPase_c"/>
    <property type="match status" value="1"/>
</dbReference>
<evidence type="ECO:0000313" key="15">
    <source>
        <dbReference type="EMBL" id="QEC75817.1"/>
    </source>
</evidence>
<dbReference type="InterPro" id="IPR036097">
    <property type="entry name" value="HisK_dim/P_sf"/>
</dbReference>
<evidence type="ECO:0000313" key="16">
    <source>
        <dbReference type="Proteomes" id="UP000321362"/>
    </source>
</evidence>
<keyword evidence="7" id="KW-0067">ATP-binding</keyword>
<dbReference type="GO" id="GO:0005524">
    <property type="term" value="F:ATP binding"/>
    <property type="evidence" value="ECO:0007669"/>
    <property type="project" value="UniProtKB-KW"/>
</dbReference>
<dbReference type="PRINTS" id="PR00344">
    <property type="entry name" value="BCTRLSENSOR"/>
</dbReference>
<dbReference type="EMBL" id="CP042437">
    <property type="protein sequence ID" value="QEC75817.1"/>
    <property type="molecule type" value="Genomic_DNA"/>
</dbReference>